<name>A0A840MWA9_9PROT</name>
<accession>A0A840MWA9</accession>
<protein>
    <submittedName>
        <fullName evidence="1">Uncharacterized protein</fullName>
    </submittedName>
</protein>
<reference evidence="1 2" key="1">
    <citation type="submission" date="2020-08" db="EMBL/GenBank/DDBJ databases">
        <title>Genomic Encyclopedia of Type Strains, Phase IV (KMG-IV): sequencing the most valuable type-strain genomes for metagenomic binning, comparative biology and taxonomic classification.</title>
        <authorList>
            <person name="Goeker M."/>
        </authorList>
    </citation>
    <scope>NUCLEOTIDE SEQUENCE [LARGE SCALE GENOMIC DNA]</scope>
    <source>
        <strain evidence="1 2">DSM 27165</strain>
    </source>
</reference>
<keyword evidence="2" id="KW-1185">Reference proteome</keyword>
<organism evidence="1 2">
    <name type="scientific">Chitinivorax tropicus</name>
    <dbReference type="NCBI Taxonomy" id="714531"/>
    <lineage>
        <taxon>Bacteria</taxon>
        <taxon>Pseudomonadati</taxon>
        <taxon>Pseudomonadota</taxon>
        <taxon>Betaproteobacteria</taxon>
        <taxon>Chitinivorax</taxon>
    </lineage>
</organism>
<dbReference type="Proteomes" id="UP000575898">
    <property type="component" value="Unassembled WGS sequence"/>
</dbReference>
<evidence type="ECO:0000313" key="1">
    <source>
        <dbReference type="EMBL" id="MBB5019451.1"/>
    </source>
</evidence>
<dbReference type="EMBL" id="JACHHY010000017">
    <property type="protein sequence ID" value="MBB5019451.1"/>
    <property type="molecule type" value="Genomic_DNA"/>
</dbReference>
<dbReference type="AlphaFoldDB" id="A0A840MWA9"/>
<gene>
    <name evidence="1" type="ORF">HNQ59_002753</name>
</gene>
<comment type="caution">
    <text evidence="1">The sequence shown here is derived from an EMBL/GenBank/DDBJ whole genome shotgun (WGS) entry which is preliminary data.</text>
</comment>
<evidence type="ECO:0000313" key="2">
    <source>
        <dbReference type="Proteomes" id="UP000575898"/>
    </source>
</evidence>
<proteinExistence type="predicted"/>
<sequence length="47" mass="5512">MGNGKVLTYHTELTPARRESVINIIKFNREKSNTVIFLFLFVLHFIC</sequence>